<dbReference type="CDD" id="cd02440">
    <property type="entry name" value="AdoMet_MTases"/>
    <property type="match status" value="1"/>
</dbReference>
<dbReference type="Proteomes" id="UP001595818">
    <property type="component" value="Unassembled WGS sequence"/>
</dbReference>
<dbReference type="EMBL" id="JBHSJJ010000003">
    <property type="protein sequence ID" value="MFC4871113.1"/>
    <property type="molecule type" value="Genomic_DNA"/>
</dbReference>
<gene>
    <name evidence="3" type="ORF">ACFPFU_05405</name>
</gene>
<proteinExistence type="predicted"/>
<accession>A0ABV9SXK2</accession>
<dbReference type="RefSeq" id="WP_377062298.1">
    <property type="nucleotide sequence ID" value="NZ_JBHSJJ010000003.1"/>
</dbReference>
<comment type="caution">
    <text evidence="3">The sequence shown here is derived from an EMBL/GenBank/DDBJ whole genome shotgun (WGS) entry which is preliminary data.</text>
</comment>
<dbReference type="InterPro" id="IPR041698">
    <property type="entry name" value="Methyltransf_25"/>
</dbReference>
<evidence type="ECO:0000313" key="4">
    <source>
        <dbReference type="Proteomes" id="UP001595818"/>
    </source>
</evidence>
<keyword evidence="4" id="KW-1185">Reference proteome</keyword>
<dbReference type="GO" id="GO:0008168">
    <property type="term" value="F:methyltransferase activity"/>
    <property type="evidence" value="ECO:0007669"/>
    <property type="project" value="UniProtKB-KW"/>
</dbReference>
<evidence type="ECO:0000313" key="3">
    <source>
        <dbReference type="EMBL" id="MFC4871113.1"/>
    </source>
</evidence>
<keyword evidence="3" id="KW-0489">Methyltransferase</keyword>
<keyword evidence="1" id="KW-0808">Transferase</keyword>
<evidence type="ECO:0000256" key="1">
    <source>
        <dbReference type="ARBA" id="ARBA00022679"/>
    </source>
</evidence>
<reference evidence="4" key="1">
    <citation type="journal article" date="2019" name="Int. J. Syst. Evol. Microbiol.">
        <title>The Global Catalogue of Microorganisms (GCM) 10K type strain sequencing project: providing services to taxonomists for standard genome sequencing and annotation.</title>
        <authorList>
            <consortium name="The Broad Institute Genomics Platform"/>
            <consortium name="The Broad Institute Genome Sequencing Center for Infectious Disease"/>
            <person name="Wu L."/>
            <person name="Ma J."/>
        </authorList>
    </citation>
    <scope>NUCLEOTIDE SEQUENCE [LARGE SCALE GENOMIC DNA]</scope>
    <source>
        <strain evidence="4">CGMCC 4.7466</strain>
    </source>
</reference>
<evidence type="ECO:0000259" key="2">
    <source>
        <dbReference type="Pfam" id="PF13649"/>
    </source>
</evidence>
<dbReference type="PANTHER" id="PTHR43861">
    <property type="entry name" value="TRANS-ACONITATE 2-METHYLTRANSFERASE-RELATED"/>
    <property type="match status" value="1"/>
</dbReference>
<sequence length="256" mass="29477">MRSDSIINWKNLGKNDPYYGVLSEEKYKMERLSPEIVNEFFKTGESFVSDTGRRIQKLFDVNIKDLSILDFGCGVGRLAIPFAKASEKQVCGIDVSPDIIDRAIDHQRALEVKNLIFKTYDGSNLADIGMFDCINSYIVFQHIEPANGMALLSQLLQKLRVGGIMQVQLTHGHRLPPLTYLNFYLRTKFYPYNLIYSSLKNRKWGAEATMQMNHYNTKALFNLFSEYTDQVHVEFTDHGGHLGAFYLFRKNKERHG</sequence>
<name>A0ABV9SXK2_9BACT</name>
<organism evidence="3 4">
    <name type="scientific">Negadavirga shengliensis</name>
    <dbReference type="NCBI Taxonomy" id="1389218"/>
    <lineage>
        <taxon>Bacteria</taxon>
        <taxon>Pseudomonadati</taxon>
        <taxon>Bacteroidota</taxon>
        <taxon>Cytophagia</taxon>
        <taxon>Cytophagales</taxon>
        <taxon>Cyclobacteriaceae</taxon>
        <taxon>Negadavirga</taxon>
    </lineage>
</organism>
<protein>
    <submittedName>
        <fullName evidence="3">Class I SAM-dependent methyltransferase</fullName>
    </submittedName>
</protein>
<dbReference type="Gene3D" id="3.40.50.150">
    <property type="entry name" value="Vaccinia Virus protein VP39"/>
    <property type="match status" value="1"/>
</dbReference>
<dbReference type="SUPFAM" id="SSF53335">
    <property type="entry name" value="S-adenosyl-L-methionine-dependent methyltransferases"/>
    <property type="match status" value="1"/>
</dbReference>
<feature type="domain" description="Methyltransferase" evidence="2">
    <location>
        <begin position="68"/>
        <end position="163"/>
    </location>
</feature>
<dbReference type="Pfam" id="PF13649">
    <property type="entry name" value="Methyltransf_25"/>
    <property type="match status" value="1"/>
</dbReference>
<dbReference type="InterPro" id="IPR029063">
    <property type="entry name" value="SAM-dependent_MTases_sf"/>
</dbReference>
<dbReference type="GO" id="GO:0032259">
    <property type="term" value="P:methylation"/>
    <property type="evidence" value="ECO:0007669"/>
    <property type="project" value="UniProtKB-KW"/>
</dbReference>